<dbReference type="InterPro" id="IPR027417">
    <property type="entry name" value="P-loop_NTPase"/>
</dbReference>
<reference evidence="1" key="1">
    <citation type="submission" date="2021-01" db="EMBL/GenBank/DDBJ databases">
        <title>Whole genome shotgun sequence of Rhizocola hellebori NBRC 109834.</title>
        <authorList>
            <person name="Komaki H."/>
            <person name="Tamura T."/>
        </authorList>
    </citation>
    <scope>NUCLEOTIDE SEQUENCE</scope>
    <source>
        <strain evidence="1">NBRC 109834</strain>
    </source>
</reference>
<dbReference type="EMBL" id="BONY01000108">
    <property type="protein sequence ID" value="GIH10824.1"/>
    <property type="molecule type" value="Genomic_DNA"/>
</dbReference>
<dbReference type="Gene3D" id="3.40.50.300">
    <property type="entry name" value="P-loop containing nucleotide triphosphate hydrolases"/>
    <property type="match status" value="1"/>
</dbReference>
<name>A0A8J3VKT8_9ACTN</name>
<sequence length="175" mass="20013">MLCLDDFYKDGHDPTLPRAQNDVDWESPASWDAAGAVDAIATLAARGRANVPVYDISRSLRVSERVFSLDDHPLFIAEGIFAAEVVQECARRGLLADAFALRRPRTVTFTRRLVRDLAEHRKPPKILFRRGLLLWRNDPEILRRQSELGCRPMTARAIWRRVRMLISKPISRKPA</sequence>
<protein>
    <recommendedName>
        <fullName evidence="3">Uridine kinase</fullName>
    </recommendedName>
</protein>
<evidence type="ECO:0008006" key="3">
    <source>
        <dbReference type="Google" id="ProtNLM"/>
    </source>
</evidence>
<evidence type="ECO:0000313" key="1">
    <source>
        <dbReference type="EMBL" id="GIH10824.1"/>
    </source>
</evidence>
<comment type="caution">
    <text evidence="1">The sequence shown here is derived from an EMBL/GenBank/DDBJ whole genome shotgun (WGS) entry which is preliminary data.</text>
</comment>
<dbReference type="AlphaFoldDB" id="A0A8J3VKT8"/>
<evidence type="ECO:0000313" key="2">
    <source>
        <dbReference type="Proteomes" id="UP000612899"/>
    </source>
</evidence>
<gene>
    <name evidence="1" type="ORF">Rhe02_88910</name>
</gene>
<proteinExistence type="predicted"/>
<keyword evidence="2" id="KW-1185">Reference proteome</keyword>
<accession>A0A8J3VKT8</accession>
<dbReference type="Proteomes" id="UP000612899">
    <property type="component" value="Unassembled WGS sequence"/>
</dbReference>
<organism evidence="1 2">
    <name type="scientific">Rhizocola hellebori</name>
    <dbReference type="NCBI Taxonomy" id="1392758"/>
    <lineage>
        <taxon>Bacteria</taxon>
        <taxon>Bacillati</taxon>
        <taxon>Actinomycetota</taxon>
        <taxon>Actinomycetes</taxon>
        <taxon>Micromonosporales</taxon>
        <taxon>Micromonosporaceae</taxon>
        <taxon>Rhizocola</taxon>
    </lineage>
</organism>